<dbReference type="GeneID" id="112295021"/>
<evidence type="ECO:0000313" key="1">
    <source>
        <dbReference type="EMBL" id="PNR34844.1"/>
    </source>
</evidence>
<reference evidence="1 3" key="1">
    <citation type="journal article" date="2008" name="Science">
        <title>The Physcomitrella genome reveals evolutionary insights into the conquest of land by plants.</title>
        <authorList>
            <person name="Rensing S."/>
            <person name="Lang D."/>
            <person name="Zimmer A."/>
            <person name="Terry A."/>
            <person name="Salamov A."/>
            <person name="Shapiro H."/>
            <person name="Nishiyama T."/>
            <person name="Perroud P.-F."/>
            <person name="Lindquist E."/>
            <person name="Kamisugi Y."/>
            <person name="Tanahashi T."/>
            <person name="Sakakibara K."/>
            <person name="Fujita T."/>
            <person name="Oishi K."/>
            <person name="Shin-I T."/>
            <person name="Kuroki Y."/>
            <person name="Toyoda A."/>
            <person name="Suzuki Y."/>
            <person name="Hashimoto A."/>
            <person name="Yamaguchi K."/>
            <person name="Sugano A."/>
            <person name="Kohara Y."/>
            <person name="Fujiyama A."/>
            <person name="Anterola A."/>
            <person name="Aoki S."/>
            <person name="Ashton N."/>
            <person name="Barbazuk W.B."/>
            <person name="Barker E."/>
            <person name="Bennetzen J."/>
            <person name="Bezanilla M."/>
            <person name="Blankenship R."/>
            <person name="Cho S.H."/>
            <person name="Dutcher S."/>
            <person name="Estelle M."/>
            <person name="Fawcett J.A."/>
            <person name="Gundlach H."/>
            <person name="Hanada K."/>
            <person name="Heyl A."/>
            <person name="Hicks K.A."/>
            <person name="Hugh J."/>
            <person name="Lohr M."/>
            <person name="Mayer K."/>
            <person name="Melkozernov A."/>
            <person name="Murata T."/>
            <person name="Nelson D."/>
            <person name="Pils B."/>
            <person name="Prigge M."/>
            <person name="Reiss B."/>
            <person name="Renner T."/>
            <person name="Rombauts S."/>
            <person name="Rushton P."/>
            <person name="Sanderfoot A."/>
            <person name="Schween G."/>
            <person name="Shiu S.-H."/>
            <person name="Stueber K."/>
            <person name="Theodoulou F.L."/>
            <person name="Tu H."/>
            <person name="Van de Peer Y."/>
            <person name="Verrier P.J."/>
            <person name="Waters E."/>
            <person name="Wood A."/>
            <person name="Yang L."/>
            <person name="Cove D."/>
            <person name="Cuming A."/>
            <person name="Hasebe M."/>
            <person name="Lucas S."/>
            <person name="Mishler D.B."/>
            <person name="Reski R."/>
            <person name="Grigoriev I."/>
            <person name="Quatrano R.S."/>
            <person name="Boore J.L."/>
        </authorList>
    </citation>
    <scope>NUCLEOTIDE SEQUENCE [LARGE SCALE GENOMIC DNA]</scope>
    <source>
        <strain evidence="2 3">cv. Gransden 2004</strain>
    </source>
</reference>
<dbReference type="EnsemblPlants" id="Pp3c18_4930V3.1">
    <property type="protein sequence ID" value="Pp3c18_4930V3.1"/>
    <property type="gene ID" value="Pp3c18_4930"/>
</dbReference>
<evidence type="ECO:0000313" key="2">
    <source>
        <dbReference type="EnsemblPlants" id="Pp3c18_4930V3.1"/>
    </source>
</evidence>
<sequence>MCVSLSALCTRVPIAEGSLTIDPVRRLCIPHSKHLASSGSGTRPSSPTLLILLDAAACGCKLPNMAPRKSSFAKFMFETYGVVVVPPLSEVATNLKLLDILIQPSKGLWKPVLERAGSMVELGSYAEPGLETEKTLRELLKEIEEDEGSQTGLFKWVEGNQSISETFKSAKCLTGSILTGVADVELAPLSKTKTLTCTLENLRTACVDKFYLEDIIADRSWFPNLAHHRLERLVQTRCFPSFLSRTVKMWVVYQLLYVTKVVVEESNSFSPGLKLTSEGVLLPPPLVPGVGGTVSLESNSSFVDQAHSGKKMVLGFRALPFEVDCHKLAAPLRPQFAGAPLRYQALIPPAQYLHHIGRDDSAYPIIPDIRADVGASDVEADLGGGDEAEFGNMLSLFRQFFQADDDDDDAETEHYGKFFDLEPCEIRLNLDDTQL</sequence>
<protein>
    <submittedName>
        <fullName evidence="1 2">Uncharacterized protein</fullName>
    </submittedName>
</protein>
<dbReference type="EMBL" id="ABEU02000018">
    <property type="protein sequence ID" value="PNR34844.1"/>
    <property type="molecule type" value="Genomic_DNA"/>
</dbReference>
<reference evidence="1 3" key="2">
    <citation type="journal article" date="2018" name="Plant J.">
        <title>The Physcomitrella patens chromosome-scale assembly reveals moss genome structure and evolution.</title>
        <authorList>
            <person name="Lang D."/>
            <person name="Ullrich K.K."/>
            <person name="Murat F."/>
            <person name="Fuchs J."/>
            <person name="Jenkins J."/>
            <person name="Haas F.B."/>
            <person name="Piednoel M."/>
            <person name="Gundlach H."/>
            <person name="Van Bel M."/>
            <person name="Meyberg R."/>
            <person name="Vives C."/>
            <person name="Morata J."/>
            <person name="Symeonidi A."/>
            <person name="Hiss M."/>
            <person name="Muchero W."/>
            <person name="Kamisugi Y."/>
            <person name="Saleh O."/>
            <person name="Blanc G."/>
            <person name="Decker E.L."/>
            <person name="van Gessel N."/>
            <person name="Grimwood J."/>
            <person name="Hayes R.D."/>
            <person name="Graham S.W."/>
            <person name="Gunter L.E."/>
            <person name="McDaniel S.F."/>
            <person name="Hoernstein S.N.W."/>
            <person name="Larsson A."/>
            <person name="Li F.W."/>
            <person name="Perroud P.F."/>
            <person name="Phillips J."/>
            <person name="Ranjan P."/>
            <person name="Rokshar D.S."/>
            <person name="Rothfels C.J."/>
            <person name="Schneider L."/>
            <person name="Shu S."/>
            <person name="Stevenson D.W."/>
            <person name="Thummler F."/>
            <person name="Tillich M."/>
            <person name="Villarreal Aguilar J.C."/>
            <person name="Widiez T."/>
            <person name="Wong G.K."/>
            <person name="Wymore A."/>
            <person name="Zhang Y."/>
            <person name="Zimmer A.D."/>
            <person name="Quatrano R.S."/>
            <person name="Mayer K.F.X."/>
            <person name="Goodstein D."/>
            <person name="Casacuberta J.M."/>
            <person name="Vandepoele K."/>
            <person name="Reski R."/>
            <person name="Cuming A.C."/>
            <person name="Tuskan G.A."/>
            <person name="Maumus F."/>
            <person name="Salse J."/>
            <person name="Schmutz J."/>
            <person name="Rensing S.A."/>
        </authorList>
    </citation>
    <scope>NUCLEOTIDE SEQUENCE [LARGE SCALE GENOMIC DNA]</scope>
    <source>
        <strain evidence="2 3">cv. Gransden 2004</strain>
    </source>
</reference>
<dbReference type="AlphaFoldDB" id="A9RMC3"/>
<dbReference type="RefSeq" id="XP_024401888.1">
    <property type="nucleotide sequence ID" value="XM_024546120.2"/>
</dbReference>
<dbReference type="Proteomes" id="UP000006727">
    <property type="component" value="Chromosome 18"/>
</dbReference>
<accession>A9RMC3</accession>
<dbReference type="Gramene" id="Pp3c18_4930V3.1">
    <property type="protein sequence ID" value="Pp3c18_4930V3.1"/>
    <property type="gene ID" value="Pp3c18_4930"/>
</dbReference>
<gene>
    <name evidence="2" type="primary">LOC112295021</name>
    <name evidence="1" type="ORF">PHYPA_022742</name>
</gene>
<dbReference type="EnsemblPlants" id="Pp3c18_4930V3.2">
    <property type="protein sequence ID" value="Pp3c18_4930V3.2"/>
    <property type="gene ID" value="Pp3c18_4930"/>
</dbReference>
<dbReference type="OrthoDB" id="10600840at2759"/>
<name>A9RMC3_PHYPA</name>
<dbReference type="HOGENOM" id="CLU_630725_0_0_1"/>
<dbReference type="PaxDb" id="3218-PP1S17_41V6.1"/>
<organism evidence="1">
    <name type="scientific">Physcomitrium patens</name>
    <name type="common">Spreading-leaved earth moss</name>
    <name type="synonym">Physcomitrella patens</name>
    <dbReference type="NCBI Taxonomy" id="3218"/>
    <lineage>
        <taxon>Eukaryota</taxon>
        <taxon>Viridiplantae</taxon>
        <taxon>Streptophyta</taxon>
        <taxon>Embryophyta</taxon>
        <taxon>Bryophyta</taxon>
        <taxon>Bryophytina</taxon>
        <taxon>Bryopsida</taxon>
        <taxon>Funariidae</taxon>
        <taxon>Funariales</taxon>
        <taxon>Funariaceae</taxon>
        <taxon>Physcomitrium</taxon>
    </lineage>
</organism>
<dbReference type="Gramene" id="Pp3c18_4930V3.2">
    <property type="protein sequence ID" value="Pp3c18_4930V3.2"/>
    <property type="gene ID" value="Pp3c18_4930"/>
</dbReference>
<proteinExistence type="predicted"/>
<dbReference type="KEGG" id="ppp:112295021"/>
<evidence type="ECO:0000313" key="3">
    <source>
        <dbReference type="Proteomes" id="UP000006727"/>
    </source>
</evidence>
<reference evidence="2" key="3">
    <citation type="submission" date="2020-12" db="UniProtKB">
        <authorList>
            <consortium name="EnsemblPlants"/>
        </authorList>
    </citation>
    <scope>IDENTIFICATION</scope>
</reference>
<keyword evidence="3" id="KW-1185">Reference proteome</keyword>